<name>A0ABN2H1R4_9ACTN</name>
<reference evidence="1 2" key="1">
    <citation type="journal article" date="2019" name="Int. J. Syst. Evol. Microbiol.">
        <title>The Global Catalogue of Microorganisms (GCM) 10K type strain sequencing project: providing services to taxonomists for standard genome sequencing and annotation.</title>
        <authorList>
            <consortium name="The Broad Institute Genomics Platform"/>
            <consortium name="The Broad Institute Genome Sequencing Center for Infectious Disease"/>
            <person name="Wu L."/>
            <person name="Ma J."/>
        </authorList>
    </citation>
    <scope>NUCLEOTIDE SEQUENCE [LARGE SCALE GENOMIC DNA]</scope>
    <source>
        <strain evidence="1 2">JCM 16001</strain>
    </source>
</reference>
<evidence type="ECO:0000313" key="2">
    <source>
        <dbReference type="Proteomes" id="UP001499851"/>
    </source>
</evidence>
<gene>
    <name evidence="1" type="ORF">GCM10009830_29480</name>
</gene>
<keyword evidence="2" id="KW-1185">Reference proteome</keyword>
<comment type="caution">
    <text evidence="1">The sequence shown here is derived from an EMBL/GenBank/DDBJ whole genome shotgun (WGS) entry which is preliminary data.</text>
</comment>
<dbReference type="Proteomes" id="UP001499851">
    <property type="component" value="Unassembled WGS sequence"/>
</dbReference>
<sequence>MPILCADPAIPAADMRETAPHAAVRMTVSSAGERVTFDISVLLQAVRFSAVRLDEATIGGRPDSALISG</sequence>
<proteinExistence type="predicted"/>
<organism evidence="1 2">
    <name type="scientific">Glycomyces endophyticus</name>
    <dbReference type="NCBI Taxonomy" id="480996"/>
    <lineage>
        <taxon>Bacteria</taxon>
        <taxon>Bacillati</taxon>
        <taxon>Actinomycetota</taxon>
        <taxon>Actinomycetes</taxon>
        <taxon>Glycomycetales</taxon>
        <taxon>Glycomycetaceae</taxon>
        <taxon>Glycomyces</taxon>
    </lineage>
</organism>
<accession>A0ABN2H1R4</accession>
<evidence type="ECO:0000313" key="1">
    <source>
        <dbReference type="EMBL" id="GAA1680538.1"/>
    </source>
</evidence>
<dbReference type="EMBL" id="BAAAQF010000010">
    <property type="protein sequence ID" value="GAA1680538.1"/>
    <property type="molecule type" value="Genomic_DNA"/>
</dbReference>
<protein>
    <submittedName>
        <fullName evidence="1">Uncharacterized protein</fullName>
    </submittedName>
</protein>